<comment type="caution">
    <text evidence="7">The sequence shown here is derived from an EMBL/GenBank/DDBJ whole genome shotgun (WGS) entry which is preliminary data.</text>
</comment>
<keyword evidence="2 4" id="KW-0472">Membrane</keyword>
<name>A0ABQ6C960_9BURK</name>
<keyword evidence="8" id="KW-1185">Reference proteome</keyword>
<dbReference type="InterPro" id="IPR006665">
    <property type="entry name" value="OmpA-like"/>
</dbReference>
<evidence type="ECO:0000256" key="2">
    <source>
        <dbReference type="ARBA" id="ARBA00023136"/>
    </source>
</evidence>
<keyword evidence="5" id="KW-0732">Signal</keyword>
<dbReference type="InterPro" id="IPR050330">
    <property type="entry name" value="Bact_OuterMem_StrucFunc"/>
</dbReference>
<feature type="domain" description="OmpA-like" evidence="6">
    <location>
        <begin position="231"/>
        <end position="346"/>
    </location>
</feature>
<dbReference type="Gene3D" id="3.30.1330.60">
    <property type="entry name" value="OmpA-like domain"/>
    <property type="match status" value="1"/>
</dbReference>
<dbReference type="PANTHER" id="PTHR30329">
    <property type="entry name" value="STATOR ELEMENT OF FLAGELLAR MOTOR COMPLEX"/>
    <property type="match status" value="1"/>
</dbReference>
<evidence type="ECO:0000313" key="8">
    <source>
        <dbReference type="Proteomes" id="UP001156903"/>
    </source>
</evidence>
<reference evidence="8" key="1">
    <citation type="journal article" date="2019" name="Int. J. Syst. Evol. Microbiol.">
        <title>The Global Catalogue of Microorganisms (GCM) 10K type strain sequencing project: providing services to taxonomists for standard genome sequencing and annotation.</title>
        <authorList>
            <consortium name="The Broad Institute Genomics Platform"/>
            <consortium name="The Broad Institute Genome Sequencing Center for Infectious Disease"/>
            <person name="Wu L."/>
            <person name="Ma J."/>
        </authorList>
    </citation>
    <scope>NUCLEOTIDE SEQUENCE [LARGE SCALE GENOMIC DNA]</scope>
    <source>
        <strain evidence="8">NBRC 109341</strain>
    </source>
</reference>
<dbReference type="Pfam" id="PF00691">
    <property type="entry name" value="OmpA"/>
    <property type="match status" value="1"/>
</dbReference>
<gene>
    <name evidence="7" type="ORF">GCM10007935_43540</name>
</gene>
<dbReference type="EMBL" id="BSPB01000101">
    <property type="protein sequence ID" value="GLS16908.1"/>
    <property type="molecule type" value="Genomic_DNA"/>
</dbReference>
<feature type="chain" id="PRO_5047322350" evidence="5">
    <location>
        <begin position="22"/>
        <end position="346"/>
    </location>
</feature>
<evidence type="ECO:0000256" key="5">
    <source>
        <dbReference type="SAM" id="SignalP"/>
    </source>
</evidence>
<evidence type="ECO:0000256" key="4">
    <source>
        <dbReference type="PROSITE-ProRule" id="PRU00473"/>
    </source>
</evidence>
<evidence type="ECO:0000313" key="7">
    <source>
        <dbReference type="EMBL" id="GLS16908.1"/>
    </source>
</evidence>
<evidence type="ECO:0000256" key="3">
    <source>
        <dbReference type="ARBA" id="ARBA00023237"/>
    </source>
</evidence>
<dbReference type="PANTHER" id="PTHR30329:SF21">
    <property type="entry name" value="LIPOPROTEIN YIAD-RELATED"/>
    <property type="match status" value="1"/>
</dbReference>
<keyword evidence="3" id="KW-0998">Cell outer membrane</keyword>
<sequence>MHLPTAAAIGLAGLLAFAARADTAVPTQDLKGLSDPPGLSRYTGSVLLYRNDADYDELRLPTSKPVDKNGEPVAPKALAVAGQRSALQYLVPPGRSPLEVLRNYQQAFKTQGFETVYECAGPACGASDISLHGYDLGRLLVPANYASAIGDNSPAACAGGAFVGDLRYAVLQNKASGAAMAVMSWKPGNVSVYCDEAAFKKHTSVFLVRVQPQARAQTMETLSASELGQSLTATGKVAVYGILFDTNQSDIKPESRPSLEQIGALMKQHPALKLHVVGHTDNVGAFEANLGLSKRRAEAVAAALAQDFGVARARLTANGVASLAPVQSNADEAGRAKNRRVELVLQ</sequence>
<feature type="signal peptide" evidence="5">
    <location>
        <begin position="1"/>
        <end position="21"/>
    </location>
</feature>
<organism evidence="7 8">
    <name type="scientific">Hydrogenophaga electricum</name>
    <dbReference type="NCBI Taxonomy" id="1230953"/>
    <lineage>
        <taxon>Bacteria</taxon>
        <taxon>Pseudomonadati</taxon>
        <taxon>Pseudomonadota</taxon>
        <taxon>Betaproteobacteria</taxon>
        <taxon>Burkholderiales</taxon>
        <taxon>Comamonadaceae</taxon>
        <taxon>Hydrogenophaga</taxon>
    </lineage>
</organism>
<dbReference type="PROSITE" id="PS51123">
    <property type="entry name" value="OMPA_2"/>
    <property type="match status" value="1"/>
</dbReference>
<dbReference type="CDD" id="cd07185">
    <property type="entry name" value="OmpA_C-like"/>
    <property type="match status" value="1"/>
</dbReference>
<protein>
    <submittedName>
        <fullName evidence="7">OmpA/MotB domain-containing protein</fullName>
    </submittedName>
</protein>
<proteinExistence type="predicted"/>
<evidence type="ECO:0000256" key="1">
    <source>
        <dbReference type="ARBA" id="ARBA00004442"/>
    </source>
</evidence>
<evidence type="ECO:0000259" key="6">
    <source>
        <dbReference type="PROSITE" id="PS51123"/>
    </source>
</evidence>
<accession>A0ABQ6C960</accession>
<dbReference type="Proteomes" id="UP001156903">
    <property type="component" value="Unassembled WGS sequence"/>
</dbReference>
<dbReference type="InterPro" id="IPR006664">
    <property type="entry name" value="OMP_bac"/>
</dbReference>
<dbReference type="SUPFAM" id="SSF103088">
    <property type="entry name" value="OmpA-like"/>
    <property type="match status" value="1"/>
</dbReference>
<comment type="subcellular location">
    <subcellularLocation>
        <location evidence="1">Cell outer membrane</location>
    </subcellularLocation>
</comment>
<dbReference type="InterPro" id="IPR036737">
    <property type="entry name" value="OmpA-like_sf"/>
</dbReference>
<dbReference type="RefSeq" id="WP_284309543.1">
    <property type="nucleotide sequence ID" value="NZ_BSPB01000101.1"/>
</dbReference>
<dbReference type="PRINTS" id="PR01021">
    <property type="entry name" value="OMPADOMAIN"/>
</dbReference>